<feature type="transmembrane region" description="Helical" evidence="2">
    <location>
        <begin position="94"/>
        <end position="112"/>
    </location>
</feature>
<accession>A0ABQ2V2H6</accession>
<keyword evidence="4" id="KW-1185">Reference proteome</keyword>
<dbReference type="Proteomes" id="UP000654471">
    <property type="component" value="Unassembled WGS sequence"/>
</dbReference>
<organism evidence="3 4">
    <name type="scientific">Streptomyces albospinus</name>
    <dbReference type="NCBI Taxonomy" id="285515"/>
    <lineage>
        <taxon>Bacteria</taxon>
        <taxon>Bacillati</taxon>
        <taxon>Actinomycetota</taxon>
        <taxon>Actinomycetes</taxon>
        <taxon>Kitasatosporales</taxon>
        <taxon>Streptomycetaceae</taxon>
        <taxon>Streptomyces</taxon>
    </lineage>
</organism>
<comment type="caution">
    <text evidence="3">The sequence shown here is derived from an EMBL/GenBank/DDBJ whole genome shotgun (WGS) entry which is preliminary data.</text>
</comment>
<dbReference type="NCBIfam" id="NF041646">
    <property type="entry name" value="VC0807_fam"/>
    <property type="match status" value="1"/>
</dbReference>
<keyword evidence="2" id="KW-0472">Membrane</keyword>
<evidence type="ECO:0000313" key="4">
    <source>
        <dbReference type="Proteomes" id="UP000654471"/>
    </source>
</evidence>
<keyword evidence="2" id="KW-0812">Transmembrane</keyword>
<evidence type="ECO:0000256" key="2">
    <source>
        <dbReference type="SAM" id="Phobius"/>
    </source>
</evidence>
<name>A0ABQ2V2H6_9ACTN</name>
<feature type="transmembrane region" description="Helical" evidence="2">
    <location>
        <begin position="42"/>
        <end position="60"/>
    </location>
</feature>
<evidence type="ECO:0000256" key="1">
    <source>
        <dbReference type="SAM" id="MobiDB-lite"/>
    </source>
</evidence>
<proteinExistence type="predicted"/>
<dbReference type="EMBL" id="BMRP01000010">
    <property type="protein sequence ID" value="GGU65760.1"/>
    <property type="molecule type" value="Genomic_DNA"/>
</dbReference>
<reference evidence="4" key="1">
    <citation type="journal article" date="2019" name="Int. J. Syst. Evol. Microbiol.">
        <title>The Global Catalogue of Microorganisms (GCM) 10K type strain sequencing project: providing services to taxonomists for standard genome sequencing and annotation.</title>
        <authorList>
            <consortium name="The Broad Institute Genomics Platform"/>
            <consortium name="The Broad Institute Genome Sequencing Center for Infectious Disease"/>
            <person name="Wu L."/>
            <person name="Ma J."/>
        </authorList>
    </citation>
    <scope>NUCLEOTIDE SEQUENCE [LARGE SCALE GENOMIC DNA]</scope>
    <source>
        <strain evidence="4">JCM 3399</strain>
    </source>
</reference>
<keyword evidence="2" id="KW-1133">Transmembrane helix</keyword>
<feature type="transmembrane region" description="Helical" evidence="2">
    <location>
        <begin position="124"/>
        <end position="140"/>
    </location>
</feature>
<evidence type="ECO:0008006" key="5">
    <source>
        <dbReference type="Google" id="ProtNLM"/>
    </source>
</evidence>
<gene>
    <name evidence="3" type="ORF">GCM10010211_33730</name>
</gene>
<protein>
    <recommendedName>
        <fullName evidence="5">Intracellular septation protein A</fullName>
    </recommendedName>
</protein>
<sequence length="239" mass="26563">MTTAITGEHTMATQQTQQTPQTDTDGEAASARRRTVALRRRLAAQLLFELVLPLGSYYGLRAAGAGQWLSMAVSGLLLLPWIVYGIVRQRRVEAMAVFTLSLVVVGTLLSLITGSPRVLMIRDSWLTAAIGLWVLGTLLTRRPFIMTASRGIVIAKVGEAGLVEWEARWDTEPMFRHHLRLVTAVWGAVFLLDAVLRVVLAYTIPVDSFPLTSTVLWLVMLGGLLTWHNWYLTRHGMKL</sequence>
<feature type="transmembrane region" description="Helical" evidence="2">
    <location>
        <begin position="181"/>
        <end position="202"/>
    </location>
</feature>
<evidence type="ECO:0000313" key="3">
    <source>
        <dbReference type="EMBL" id="GGU65760.1"/>
    </source>
</evidence>
<feature type="compositionally biased region" description="Low complexity" evidence="1">
    <location>
        <begin position="13"/>
        <end position="23"/>
    </location>
</feature>
<feature type="transmembrane region" description="Helical" evidence="2">
    <location>
        <begin position="66"/>
        <end position="87"/>
    </location>
</feature>
<feature type="transmembrane region" description="Helical" evidence="2">
    <location>
        <begin position="214"/>
        <end position="232"/>
    </location>
</feature>
<feature type="region of interest" description="Disordered" evidence="1">
    <location>
        <begin position="1"/>
        <end position="30"/>
    </location>
</feature>